<accession>A0A6J7GEZ2</accession>
<dbReference type="EMBL" id="CAFBLX010000227">
    <property type="protein sequence ID" value="CAB4906672.1"/>
    <property type="molecule type" value="Genomic_DNA"/>
</dbReference>
<name>A0A6J7GEZ2_9ZZZZ</name>
<proteinExistence type="predicted"/>
<dbReference type="AlphaFoldDB" id="A0A6J7GEZ2"/>
<gene>
    <name evidence="1" type="ORF">UFOPK3472_02769</name>
</gene>
<sequence>MVSGIVVEDYSDQLVSGPALGRDWAHPHRWAVALNSGELAFVDDGDLLTEIDGKKR</sequence>
<reference evidence="1" key="1">
    <citation type="submission" date="2020-05" db="EMBL/GenBank/DDBJ databases">
        <authorList>
            <person name="Chiriac C."/>
            <person name="Salcher M."/>
            <person name="Ghai R."/>
            <person name="Kavagutti S V."/>
        </authorList>
    </citation>
    <scope>NUCLEOTIDE SEQUENCE</scope>
</reference>
<evidence type="ECO:0000313" key="1">
    <source>
        <dbReference type="EMBL" id="CAB4906672.1"/>
    </source>
</evidence>
<protein>
    <submittedName>
        <fullName evidence="1">Unannotated protein</fullName>
    </submittedName>
</protein>
<organism evidence="1">
    <name type="scientific">freshwater metagenome</name>
    <dbReference type="NCBI Taxonomy" id="449393"/>
    <lineage>
        <taxon>unclassified sequences</taxon>
        <taxon>metagenomes</taxon>
        <taxon>ecological metagenomes</taxon>
    </lineage>
</organism>